<name>A0ABW8JYF4_9GAMM</name>
<dbReference type="CDD" id="cd06587">
    <property type="entry name" value="VOC"/>
    <property type="match status" value="1"/>
</dbReference>
<dbReference type="SUPFAM" id="SSF54593">
    <property type="entry name" value="Glyoxalase/Bleomycin resistance protein/Dihydroxybiphenyl dioxygenase"/>
    <property type="match status" value="1"/>
</dbReference>
<dbReference type="InterPro" id="IPR004360">
    <property type="entry name" value="Glyas_Fos-R_dOase_dom"/>
</dbReference>
<evidence type="ECO:0000313" key="2">
    <source>
        <dbReference type="EMBL" id="MFK2905121.1"/>
    </source>
</evidence>
<sequence>MRLAPLICVQDVEVSSRWYQRLLGCESGHGGTKYERLNSKGRLILQLHDWNEEHQHGRLGDPDLRPHGNGVLLWFELEDYEAAVQRAAEMQVEVTRPSHLSENLNWELWLRDLDGYAVVLTSPLPQSGQDVTPGNSSKPR</sequence>
<protein>
    <submittedName>
        <fullName evidence="2">VOC family protein</fullName>
    </submittedName>
</protein>
<reference evidence="2 3" key="1">
    <citation type="submission" date="2020-10" db="EMBL/GenBank/DDBJ databases">
        <title>Phylogeny of dyella-like bacteria.</title>
        <authorList>
            <person name="Fu J."/>
        </authorList>
    </citation>
    <scope>NUCLEOTIDE SEQUENCE [LARGE SCALE GENOMIC DNA]</scope>
    <source>
        <strain evidence="2 3">Gsoil3046</strain>
    </source>
</reference>
<dbReference type="EMBL" id="JADIKM010000003">
    <property type="protein sequence ID" value="MFK2905121.1"/>
    <property type="molecule type" value="Genomic_DNA"/>
</dbReference>
<comment type="caution">
    <text evidence="2">The sequence shown here is derived from an EMBL/GenBank/DDBJ whole genome shotgun (WGS) entry which is preliminary data.</text>
</comment>
<accession>A0ABW8JYF4</accession>
<dbReference type="Pfam" id="PF00903">
    <property type="entry name" value="Glyoxalase"/>
    <property type="match status" value="1"/>
</dbReference>
<dbReference type="RefSeq" id="WP_404634272.1">
    <property type="nucleotide sequence ID" value="NZ_JADIKM010000003.1"/>
</dbReference>
<evidence type="ECO:0000259" key="1">
    <source>
        <dbReference type="Pfam" id="PF00903"/>
    </source>
</evidence>
<proteinExistence type="predicted"/>
<dbReference type="Proteomes" id="UP001620460">
    <property type="component" value="Unassembled WGS sequence"/>
</dbReference>
<gene>
    <name evidence="2" type="ORF">ISP17_14250</name>
</gene>
<evidence type="ECO:0000313" key="3">
    <source>
        <dbReference type="Proteomes" id="UP001620460"/>
    </source>
</evidence>
<dbReference type="Gene3D" id="3.10.180.10">
    <property type="entry name" value="2,3-Dihydroxybiphenyl 1,2-Dioxygenase, domain 1"/>
    <property type="match status" value="1"/>
</dbReference>
<keyword evidence="3" id="KW-1185">Reference proteome</keyword>
<dbReference type="InterPro" id="IPR029068">
    <property type="entry name" value="Glyas_Bleomycin-R_OHBP_Dase"/>
</dbReference>
<organism evidence="2 3">
    <name type="scientific">Dyella ginsengisoli</name>
    <dbReference type="NCBI Taxonomy" id="363848"/>
    <lineage>
        <taxon>Bacteria</taxon>
        <taxon>Pseudomonadati</taxon>
        <taxon>Pseudomonadota</taxon>
        <taxon>Gammaproteobacteria</taxon>
        <taxon>Lysobacterales</taxon>
        <taxon>Rhodanobacteraceae</taxon>
        <taxon>Dyella</taxon>
    </lineage>
</organism>
<feature type="domain" description="Glyoxalase/fosfomycin resistance/dioxygenase" evidence="1">
    <location>
        <begin position="7"/>
        <end position="118"/>
    </location>
</feature>